<dbReference type="EMBL" id="FMZX01000074">
    <property type="protein sequence ID" value="SDE62327.1"/>
    <property type="molecule type" value="Genomic_DNA"/>
</dbReference>
<dbReference type="PROSITE" id="PS51257">
    <property type="entry name" value="PROKAR_LIPOPROTEIN"/>
    <property type="match status" value="1"/>
</dbReference>
<evidence type="ECO:0000313" key="4">
    <source>
        <dbReference type="Proteomes" id="UP000198925"/>
    </source>
</evidence>
<dbReference type="PANTHER" id="PTHR34597:SF6">
    <property type="entry name" value="BLR6126 PROTEIN"/>
    <property type="match status" value="1"/>
</dbReference>
<reference evidence="3 4" key="1">
    <citation type="submission" date="2016-10" db="EMBL/GenBank/DDBJ databases">
        <authorList>
            <person name="de Groot N.N."/>
        </authorList>
    </citation>
    <scope>NUCLEOTIDE SEQUENCE [LARGE SCALE GENOMIC DNA]</scope>
    <source>
        <strain evidence="3 4">CPCC 100156</strain>
    </source>
</reference>
<keyword evidence="1" id="KW-0732">Signal</keyword>
<dbReference type="GO" id="GO:0098046">
    <property type="term" value="C:type V protein secretion system complex"/>
    <property type="evidence" value="ECO:0007669"/>
    <property type="project" value="TreeGrafter"/>
</dbReference>
<dbReference type="PANTHER" id="PTHR34597">
    <property type="entry name" value="SLR1661 PROTEIN"/>
    <property type="match status" value="1"/>
</dbReference>
<feature type="signal peptide" evidence="1">
    <location>
        <begin position="1"/>
        <end position="22"/>
    </location>
</feature>
<dbReference type="InterPro" id="IPR005565">
    <property type="entry name" value="Hemolysn_activator_HlyB_C"/>
</dbReference>
<sequence length="581" mass="62283">MRRLPVAYGVVAGLLVGCAAWAQTPGTVRTPLEPALRNPVELNAPAPPVRLQPNVEGPPLQAQTGPGAAAEVAIGEVRITDAEAVPPDLLAPAIAGLANTAMPLSRIEEARLNILRAYREAGYPFATVNAGLTRRGSVADLNFAIVEGFVAEVKLEGDIGPAGTQVLRFLNRLLGQRPVSAAAIERALLLAQDIPGVTVRGTLRPLATEPGALQLVAQVERKWYSGYLNVDNRGYKLVGPWQGLLVGGLNSFTEFGERTELSLFGAQDSTQWFAQGSVEAFVGGSGLRIRLYAGTGQTRPSGSLRAIGYYGETQVGGISASYPIIRSRPANLYAVSSLDIFDGVVETGTSGRSRASRDAIRTWRGGFDGQLLDRWIPFLPASTNLASIRLGQGIRGLGATRNGDPLSGRSGADDFGFTKLSGEVLRTQPVWSPGEGQMFSLQALFAGQWTNDILPQAEKFYLGGNRLGRGYYSGQVTGDRAWGLALEAQYDLAFELPNSEFGPGRIAAQFYAFRDIARAVENRPNDANRRLSSWGGGVRTVINETVQFDLEGAYRVVKRPDGAAADSLHETVVLFRSLVRF</sequence>
<dbReference type="STRING" id="938405.SAMN02927895_04474"/>
<evidence type="ECO:0000256" key="1">
    <source>
        <dbReference type="SAM" id="SignalP"/>
    </source>
</evidence>
<feature type="chain" id="PRO_5011523270" evidence="1">
    <location>
        <begin position="23"/>
        <end position="581"/>
    </location>
</feature>
<dbReference type="RefSeq" id="WP_143018388.1">
    <property type="nucleotide sequence ID" value="NZ_FMZX01000074.1"/>
</dbReference>
<accession>A0A1G7EFE9</accession>
<evidence type="ECO:0000259" key="2">
    <source>
        <dbReference type="Pfam" id="PF03865"/>
    </source>
</evidence>
<feature type="domain" description="Haemolysin activator HlyB C-terminal" evidence="2">
    <location>
        <begin position="382"/>
        <end position="539"/>
    </location>
</feature>
<dbReference type="GO" id="GO:0008320">
    <property type="term" value="F:protein transmembrane transporter activity"/>
    <property type="evidence" value="ECO:0007669"/>
    <property type="project" value="TreeGrafter"/>
</dbReference>
<name>A0A1G7EFE9_9PROT</name>
<dbReference type="Gene3D" id="2.40.160.50">
    <property type="entry name" value="membrane protein fhac: a member of the omp85/tpsb transporter family"/>
    <property type="match status" value="1"/>
</dbReference>
<evidence type="ECO:0000313" key="3">
    <source>
        <dbReference type="EMBL" id="SDE62327.1"/>
    </source>
</evidence>
<proteinExistence type="predicted"/>
<dbReference type="AlphaFoldDB" id="A0A1G7EFE9"/>
<protein>
    <submittedName>
        <fullName evidence="3">Hemolysin activation/secretion protein</fullName>
    </submittedName>
</protein>
<organism evidence="3 4">
    <name type="scientific">Belnapia rosea</name>
    <dbReference type="NCBI Taxonomy" id="938405"/>
    <lineage>
        <taxon>Bacteria</taxon>
        <taxon>Pseudomonadati</taxon>
        <taxon>Pseudomonadota</taxon>
        <taxon>Alphaproteobacteria</taxon>
        <taxon>Acetobacterales</taxon>
        <taxon>Roseomonadaceae</taxon>
        <taxon>Belnapia</taxon>
    </lineage>
</organism>
<dbReference type="GO" id="GO:0046819">
    <property type="term" value="P:protein secretion by the type V secretion system"/>
    <property type="evidence" value="ECO:0007669"/>
    <property type="project" value="TreeGrafter"/>
</dbReference>
<keyword evidence="4" id="KW-1185">Reference proteome</keyword>
<dbReference type="Proteomes" id="UP000198925">
    <property type="component" value="Unassembled WGS sequence"/>
</dbReference>
<dbReference type="InterPro" id="IPR051544">
    <property type="entry name" value="TPS_OM_transporter"/>
</dbReference>
<dbReference type="Pfam" id="PF03865">
    <property type="entry name" value="ShlB"/>
    <property type="match status" value="1"/>
</dbReference>
<gene>
    <name evidence="3" type="ORF">SAMN04487779_10742</name>
</gene>